<keyword evidence="4" id="KW-1003">Cell membrane</keyword>
<feature type="transmembrane region" description="Helical" evidence="12">
    <location>
        <begin position="411"/>
        <end position="429"/>
    </location>
</feature>
<feature type="transmembrane region" description="Helical" evidence="12">
    <location>
        <begin position="154"/>
        <end position="174"/>
    </location>
</feature>
<keyword evidence="8" id="KW-0406">Ion transport</keyword>
<keyword evidence="6 12" id="KW-1133">Transmembrane helix</keyword>
<dbReference type="GO" id="GO:0006814">
    <property type="term" value="P:sodium ion transport"/>
    <property type="evidence" value="ECO:0007669"/>
    <property type="project" value="UniProtKB-KW"/>
</dbReference>
<dbReference type="GO" id="GO:0015293">
    <property type="term" value="F:symporter activity"/>
    <property type="evidence" value="ECO:0007669"/>
    <property type="project" value="TreeGrafter"/>
</dbReference>
<keyword evidence="3" id="KW-0813">Transport</keyword>
<comment type="subcellular location">
    <subcellularLocation>
        <location evidence="1">Cell membrane</location>
        <topology evidence="1">Multi-pass membrane protein</topology>
    </subcellularLocation>
</comment>
<reference evidence="13" key="1">
    <citation type="submission" date="2020-07" db="EMBL/GenBank/DDBJ databases">
        <title>Huge and variable diversity of episymbiotic CPR bacteria and DPANN archaea in groundwater ecosystems.</title>
        <authorList>
            <person name="He C.Y."/>
            <person name="Keren R."/>
            <person name="Whittaker M."/>
            <person name="Farag I.F."/>
            <person name="Doudna J."/>
            <person name="Cate J.H.D."/>
            <person name="Banfield J.F."/>
        </authorList>
    </citation>
    <scope>NUCLEOTIDE SEQUENCE</scope>
    <source>
        <strain evidence="13">NC_groundwater_763_Ag_S-0.2um_68_21</strain>
    </source>
</reference>
<feature type="transmembrane region" description="Helical" evidence="12">
    <location>
        <begin position="75"/>
        <end position="100"/>
    </location>
</feature>
<comment type="caution">
    <text evidence="13">The sequence shown here is derived from an EMBL/GenBank/DDBJ whole genome shotgun (WGS) entry which is preliminary data.</text>
</comment>
<evidence type="ECO:0000313" key="13">
    <source>
        <dbReference type="EMBL" id="MBI3126853.1"/>
    </source>
</evidence>
<feature type="transmembrane region" description="Helical" evidence="12">
    <location>
        <begin position="44"/>
        <end position="69"/>
    </location>
</feature>
<feature type="transmembrane region" description="Helical" evidence="12">
    <location>
        <begin position="186"/>
        <end position="206"/>
    </location>
</feature>
<feature type="transmembrane region" description="Helical" evidence="12">
    <location>
        <begin position="461"/>
        <end position="481"/>
    </location>
</feature>
<gene>
    <name evidence="13" type="ORF">HYZ11_04545</name>
</gene>
<evidence type="ECO:0000256" key="12">
    <source>
        <dbReference type="SAM" id="Phobius"/>
    </source>
</evidence>
<feature type="transmembrane region" description="Helical" evidence="12">
    <location>
        <begin position="436"/>
        <end position="455"/>
    </location>
</feature>
<dbReference type="PANTHER" id="PTHR42985">
    <property type="entry name" value="SODIUM-COUPLED MONOCARBOXYLATE TRANSPORTER"/>
    <property type="match status" value="1"/>
</dbReference>
<sequence length="538" mass="58904">MITALDYGILFLYFAGMIALSVFLGRRYAGRKDYFLGGQRIPDWAIAASIMATQASVISMISAPAFVAVRPGGGLIWIQYEFALPLAMILVMAVLAPYFYRAKIITVYEYLERRFDARTRAVFSLVFQLSRALATGVAIYAAAILLSIILDTPLWASILLMGSISIVYTTIGGISADIWSDVIQLVLLWAGTFVVLWFAVAAGGGWTEVIAHIPAERFRAVDFASHGIGDGRTFGFWPMVLGGFFLYASYYGCDQSQIQRVLCAESERKARRALWLNGLWRFPLVLSYCLVGLVMAGFVVKEPTFTASIPEDHLDYMIPLFIKHYVPPGLTGLILAGMFAAVMSSIDSAFNSLSAASVQDVYVRYVNPSATERQCLFWSRAATAIWGVLCTGLAFWVGNLAPTVIEGINKIGSAFYGPTLAAFLVAILSRRATGNGVVWGLACGVGLNIVLWAGYDDSVSWLWWNAIGCAVTVAVASLPAFRGPGLPPAQADQLTMSWAEMRKGFWEERAMYGSLAFYFLLIILVSYGLWFLQPGPGR</sequence>
<evidence type="ECO:0000256" key="10">
    <source>
        <dbReference type="ARBA" id="ARBA00023201"/>
    </source>
</evidence>
<evidence type="ECO:0000256" key="3">
    <source>
        <dbReference type="ARBA" id="ARBA00022448"/>
    </source>
</evidence>
<proteinExistence type="inferred from homology"/>
<evidence type="ECO:0000256" key="8">
    <source>
        <dbReference type="ARBA" id="ARBA00023065"/>
    </source>
</evidence>
<evidence type="ECO:0000313" key="14">
    <source>
        <dbReference type="Proteomes" id="UP000782312"/>
    </source>
</evidence>
<evidence type="ECO:0000256" key="11">
    <source>
        <dbReference type="RuleBase" id="RU362091"/>
    </source>
</evidence>
<protein>
    <submittedName>
        <fullName evidence="13">Sodium:solute symporter</fullName>
    </submittedName>
</protein>
<evidence type="ECO:0000256" key="2">
    <source>
        <dbReference type="ARBA" id="ARBA00006434"/>
    </source>
</evidence>
<dbReference type="Proteomes" id="UP000782312">
    <property type="component" value="Unassembled WGS sequence"/>
</dbReference>
<evidence type="ECO:0000256" key="4">
    <source>
        <dbReference type="ARBA" id="ARBA00022475"/>
    </source>
</evidence>
<dbReference type="EMBL" id="JACPUR010000013">
    <property type="protein sequence ID" value="MBI3126853.1"/>
    <property type="molecule type" value="Genomic_DNA"/>
</dbReference>
<feature type="transmembrane region" description="Helical" evidence="12">
    <location>
        <begin position="510"/>
        <end position="532"/>
    </location>
</feature>
<dbReference type="PANTHER" id="PTHR42985:SF40">
    <property type="entry name" value="LD47995P-RELATED"/>
    <property type="match status" value="1"/>
</dbReference>
<evidence type="ECO:0000256" key="5">
    <source>
        <dbReference type="ARBA" id="ARBA00022692"/>
    </source>
</evidence>
<feature type="transmembrane region" description="Helical" evidence="12">
    <location>
        <begin position="234"/>
        <end position="253"/>
    </location>
</feature>
<evidence type="ECO:0000256" key="1">
    <source>
        <dbReference type="ARBA" id="ARBA00004651"/>
    </source>
</evidence>
<accession>A0A932MMM5</accession>
<evidence type="ECO:0000256" key="7">
    <source>
        <dbReference type="ARBA" id="ARBA00023053"/>
    </source>
</evidence>
<name>A0A932MMM5_UNCTE</name>
<feature type="transmembrane region" description="Helical" evidence="12">
    <location>
        <begin position="383"/>
        <end position="405"/>
    </location>
</feature>
<keyword evidence="9 12" id="KW-0472">Membrane</keyword>
<dbReference type="CDD" id="cd11494">
    <property type="entry name" value="SLC5sbd_NIS-like_u2"/>
    <property type="match status" value="1"/>
</dbReference>
<dbReference type="AlphaFoldDB" id="A0A932MMM5"/>
<feature type="transmembrane region" description="Helical" evidence="12">
    <location>
        <begin position="274"/>
        <end position="300"/>
    </location>
</feature>
<keyword evidence="10" id="KW-0739">Sodium transport</keyword>
<keyword evidence="5 12" id="KW-0812">Transmembrane</keyword>
<evidence type="ECO:0000256" key="6">
    <source>
        <dbReference type="ARBA" id="ARBA00022989"/>
    </source>
</evidence>
<dbReference type="Pfam" id="PF00474">
    <property type="entry name" value="SSF"/>
    <property type="match status" value="1"/>
</dbReference>
<dbReference type="Gene3D" id="1.20.1730.10">
    <property type="entry name" value="Sodium/glucose cotransporter"/>
    <property type="match status" value="1"/>
</dbReference>
<organism evidence="13 14">
    <name type="scientific">Tectimicrobiota bacterium</name>
    <dbReference type="NCBI Taxonomy" id="2528274"/>
    <lineage>
        <taxon>Bacteria</taxon>
        <taxon>Pseudomonadati</taxon>
        <taxon>Nitrospinota/Tectimicrobiota group</taxon>
        <taxon>Candidatus Tectimicrobiota</taxon>
    </lineage>
</organism>
<dbReference type="InterPro" id="IPR038377">
    <property type="entry name" value="Na/Glc_symporter_sf"/>
</dbReference>
<feature type="transmembrane region" description="Helical" evidence="12">
    <location>
        <begin position="121"/>
        <end position="148"/>
    </location>
</feature>
<dbReference type="NCBIfam" id="TIGR00813">
    <property type="entry name" value="sss"/>
    <property type="match status" value="1"/>
</dbReference>
<dbReference type="GO" id="GO:0005886">
    <property type="term" value="C:plasma membrane"/>
    <property type="evidence" value="ECO:0007669"/>
    <property type="project" value="UniProtKB-SubCell"/>
</dbReference>
<evidence type="ECO:0000256" key="9">
    <source>
        <dbReference type="ARBA" id="ARBA00023136"/>
    </source>
</evidence>
<dbReference type="InterPro" id="IPR001734">
    <property type="entry name" value="Na/solute_symporter"/>
</dbReference>
<dbReference type="PROSITE" id="PS50283">
    <property type="entry name" value="NA_SOLUT_SYMP_3"/>
    <property type="match status" value="1"/>
</dbReference>
<comment type="similarity">
    <text evidence="2 11">Belongs to the sodium:solute symporter (SSF) (TC 2.A.21) family.</text>
</comment>
<feature type="transmembrane region" description="Helical" evidence="12">
    <location>
        <begin position="6"/>
        <end position="24"/>
    </location>
</feature>
<dbReference type="InterPro" id="IPR051163">
    <property type="entry name" value="Sodium:Solute_Symporter_SSF"/>
</dbReference>
<keyword evidence="7" id="KW-0915">Sodium</keyword>